<evidence type="ECO:0000313" key="4">
    <source>
        <dbReference type="Proteomes" id="UP000243463"/>
    </source>
</evidence>
<dbReference type="SUPFAM" id="SSF54975">
    <property type="entry name" value="Acylphosphatase/BLUF domain-like"/>
    <property type="match status" value="1"/>
</dbReference>
<evidence type="ECO:0000259" key="2">
    <source>
        <dbReference type="PROSITE" id="PS50925"/>
    </source>
</evidence>
<dbReference type="Pfam" id="PF04940">
    <property type="entry name" value="BLUF"/>
    <property type="match status" value="1"/>
</dbReference>
<proteinExistence type="predicted"/>
<accession>A0A217EDF8</accession>
<protein>
    <submittedName>
        <fullName evidence="3">Sensors of blue-light using FAD</fullName>
    </submittedName>
</protein>
<dbReference type="GO" id="GO:0009882">
    <property type="term" value="F:blue light photoreceptor activity"/>
    <property type="evidence" value="ECO:0007669"/>
    <property type="project" value="InterPro"/>
</dbReference>
<sequence>MLIRLCYASNRIDHQDLLKDLSDLLATSIRRNRANNVCGVLYYARGSFFQCLEGEKADVEKLFNCISQDTRHTNVKILSQETILETTFHDWSMKYVQEKKEIDLFFKERNYPFFQPTELKEYEVDGLLKILLTKENSVINKSDEDNQQQSPKGYRRGYSGYLSS</sequence>
<dbReference type="OrthoDB" id="557705at2"/>
<dbReference type="GO" id="GO:0071949">
    <property type="term" value="F:FAD binding"/>
    <property type="evidence" value="ECO:0007669"/>
    <property type="project" value="InterPro"/>
</dbReference>
<feature type="domain" description="BLUF" evidence="2">
    <location>
        <begin position="2"/>
        <end position="94"/>
    </location>
</feature>
<dbReference type="PROSITE" id="PS50925">
    <property type="entry name" value="BLUF"/>
    <property type="match status" value="1"/>
</dbReference>
<feature type="region of interest" description="Disordered" evidence="1">
    <location>
        <begin position="141"/>
        <end position="164"/>
    </location>
</feature>
<dbReference type="AlphaFoldDB" id="A0A217EDF8"/>
<evidence type="ECO:0000313" key="3">
    <source>
        <dbReference type="EMBL" id="SNQ28226.1"/>
    </source>
</evidence>
<keyword evidence="4" id="KW-1185">Reference proteome</keyword>
<name>A0A217EDF8_9GAMM</name>
<dbReference type="EMBL" id="FZLN01000001">
    <property type="protein sequence ID" value="SNQ28226.1"/>
    <property type="molecule type" value="Genomic_DNA"/>
</dbReference>
<dbReference type="InterPro" id="IPR036046">
    <property type="entry name" value="Acylphosphatase-like_dom_sf"/>
</dbReference>
<evidence type="ECO:0000256" key="1">
    <source>
        <dbReference type="SAM" id="MobiDB-lite"/>
    </source>
</evidence>
<reference evidence="4" key="1">
    <citation type="submission" date="2017-06" db="EMBL/GenBank/DDBJ databases">
        <authorList>
            <person name="Varghese N."/>
            <person name="Submissions S."/>
        </authorList>
    </citation>
    <scope>NUCLEOTIDE SEQUENCE [LARGE SCALE GENOMIC DNA]</scope>
    <source>
        <strain evidence="4">ANC 5114</strain>
    </source>
</reference>
<organism evidence="3 4">
    <name type="scientific">Acinetobacter apis</name>
    <dbReference type="NCBI Taxonomy" id="1229165"/>
    <lineage>
        <taxon>Bacteria</taxon>
        <taxon>Pseudomonadati</taxon>
        <taxon>Pseudomonadota</taxon>
        <taxon>Gammaproteobacteria</taxon>
        <taxon>Moraxellales</taxon>
        <taxon>Moraxellaceae</taxon>
        <taxon>Acinetobacter</taxon>
    </lineage>
</organism>
<gene>
    <name evidence="3" type="ORF">SAMN05444584_0138</name>
</gene>
<dbReference type="Gene3D" id="3.30.70.100">
    <property type="match status" value="1"/>
</dbReference>
<dbReference type="InterPro" id="IPR007024">
    <property type="entry name" value="BLUF_domain"/>
</dbReference>
<dbReference type="Proteomes" id="UP000243463">
    <property type="component" value="Unassembled WGS sequence"/>
</dbReference>
<dbReference type="RefSeq" id="WP_088822234.1">
    <property type="nucleotide sequence ID" value="NZ_FZLN01000001.1"/>
</dbReference>
<dbReference type="SMART" id="SM01034">
    <property type="entry name" value="BLUF"/>
    <property type="match status" value="1"/>
</dbReference>